<dbReference type="EMBL" id="NBWZ01000001">
    <property type="protein sequence ID" value="RFA10651.1"/>
    <property type="molecule type" value="Genomic_DNA"/>
</dbReference>
<sequence length="148" mass="16130">MRFRTTLFESGKSATGIVVPVDVYESLGSAKKHAVAVTINDFTYRSTVTPYRGEIMLPVSAAVRKGAGIAPGDEFEVDIVLDDQPREVDVPGDLQVALASAPAAAAFFETLSYSNKRRFTVPLEEAKTPETRQRRLDKAIENLSNGKL</sequence>
<reference evidence="1 2" key="1">
    <citation type="submission" date="2017-04" db="EMBL/GenBank/DDBJ databases">
        <title>Comparative genome analysis of Subtercola boreus.</title>
        <authorList>
            <person name="Cho Y.-J."/>
            <person name="Cho A."/>
            <person name="Kim O.-S."/>
            <person name="Lee J.-I."/>
        </authorList>
    </citation>
    <scope>NUCLEOTIDE SEQUENCE [LARGE SCALE GENOMIC DNA]</scope>
    <source>
        <strain evidence="1 2">K300</strain>
    </source>
</reference>
<gene>
    <name evidence="1" type="ORF">B7R54_16645</name>
</gene>
<organism evidence="1 2">
    <name type="scientific">Subtercola boreus</name>
    <dbReference type="NCBI Taxonomy" id="120213"/>
    <lineage>
        <taxon>Bacteria</taxon>
        <taxon>Bacillati</taxon>
        <taxon>Actinomycetota</taxon>
        <taxon>Actinomycetes</taxon>
        <taxon>Micrococcales</taxon>
        <taxon>Microbacteriaceae</taxon>
        <taxon>Subtercola</taxon>
    </lineage>
</organism>
<dbReference type="SUPFAM" id="SSF141694">
    <property type="entry name" value="AF2212/PG0164-like"/>
    <property type="match status" value="1"/>
</dbReference>
<dbReference type="RefSeq" id="WP_116416024.1">
    <property type="nucleotide sequence ID" value="NZ_NBWZ01000001.1"/>
</dbReference>
<dbReference type="Gene3D" id="2.40.30.100">
    <property type="entry name" value="AF2212/PG0164-like"/>
    <property type="match status" value="1"/>
</dbReference>
<dbReference type="Pfam" id="PF08922">
    <property type="entry name" value="DUF1905"/>
    <property type="match status" value="1"/>
</dbReference>
<evidence type="ECO:0000313" key="1">
    <source>
        <dbReference type="EMBL" id="RFA10651.1"/>
    </source>
</evidence>
<dbReference type="Pfam" id="PF13376">
    <property type="entry name" value="OmdA"/>
    <property type="match status" value="1"/>
</dbReference>
<protein>
    <submittedName>
        <fullName evidence="1">Uncharacterized protein</fullName>
    </submittedName>
</protein>
<keyword evidence="2" id="KW-1185">Reference proteome</keyword>
<accession>A0A3E0VLQ6</accession>
<dbReference type="InterPro" id="IPR037079">
    <property type="entry name" value="AF2212/PG0164-like_sf"/>
</dbReference>
<dbReference type="Proteomes" id="UP000256486">
    <property type="component" value="Unassembled WGS sequence"/>
</dbReference>
<dbReference type="AlphaFoldDB" id="A0A3E0VLQ6"/>
<comment type="caution">
    <text evidence="1">The sequence shown here is derived from an EMBL/GenBank/DDBJ whole genome shotgun (WGS) entry which is preliminary data.</text>
</comment>
<proteinExistence type="predicted"/>
<dbReference type="OrthoDB" id="2604865at2"/>
<evidence type="ECO:0000313" key="2">
    <source>
        <dbReference type="Proteomes" id="UP000256486"/>
    </source>
</evidence>
<dbReference type="InterPro" id="IPR015018">
    <property type="entry name" value="DUF1905"/>
</dbReference>
<name>A0A3E0VLQ6_9MICO</name>